<dbReference type="GO" id="GO:0005737">
    <property type="term" value="C:cytoplasm"/>
    <property type="evidence" value="ECO:0007669"/>
    <property type="project" value="UniProtKB-SubCell"/>
</dbReference>
<dbReference type="Pfam" id="PF20920">
    <property type="entry name" value="DAXX_hist_bd"/>
    <property type="match status" value="1"/>
</dbReference>
<evidence type="ECO:0000256" key="6">
    <source>
        <dbReference type="ARBA" id="ARBA00022703"/>
    </source>
</evidence>
<reference evidence="12" key="1">
    <citation type="submission" date="2019-03" db="EMBL/GenBank/DDBJ databases">
        <title>Improved annotation for the trematode Fasciola hepatica.</title>
        <authorList>
            <person name="Choi Y.-J."/>
            <person name="Martin J."/>
            <person name="Mitreva M."/>
        </authorList>
    </citation>
    <scope>NUCLEOTIDE SEQUENCE [LARGE SCALE GENOMIC DNA]</scope>
</reference>
<keyword evidence="4" id="KW-0158">Chromosome</keyword>
<dbReference type="InterPro" id="IPR046426">
    <property type="entry name" value="DAXX_histone-bd_sf"/>
</dbReference>
<feature type="compositionally biased region" description="Low complexity" evidence="10">
    <location>
        <begin position="425"/>
        <end position="438"/>
    </location>
</feature>
<dbReference type="GO" id="GO:0005694">
    <property type="term" value="C:chromosome"/>
    <property type="evidence" value="ECO:0007669"/>
    <property type="project" value="UniProtKB-SubCell"/>
</dbReference>
<dbReference type="PANTHER" id="PTHR12766:SF7">
    <property type="entry name" value="DEATH DOMAIN-ASSOCIATED PROTEIN 6"/>
    <property type="match status" value="1"/>
</dbReference>
<evidence type="ECO:0000313" key="12">
    <source>
        <dbReference type="EMBL" id="THD22994.1"/>
    </source>
</evidence>
<dbReference type="Gene3D" id="1.10.8.810">
    <property type="entry name" value="Daxx helical bundle domain"/>
    <property type="match status" value="1"/>
</dbReference>
<dbReference type="GO" id="GO:0003714">
    <property type="term" value="F:transcription corepressor activity"/>
    <property type="evidence" value="ECO:0007669"/>
    <property type="project" value="TreeGrafter"/>
</dbReference>
<feature type="domain" description="Daxx histone-binding" evidence="11">
    <location>
        <begin position="293"/>
        <end position="379"/>
    </location>
</feature>
<feature type="compositionally biased region" description="Polar residues" evidence="10">
    <location>
        <begin position="633"/>
        <end position="643"/>
    </location>
</feature>
<evidence type="ECO:0000256" key="4">
    <source>
        <dbReference type="ARBA" id="ARBA00022454"/>
    </source>
</evidence>
<evidence type="ECO:0000256" key="9">
    <source>
        <dbReference type="ARBA" id="ARBA00023242"/>
    </source>
</evidence>
<keyword evidence="9" id="KW-0539">Nucleus</keyword>
<protein>
    <submittedName>
        <fullName evidence="12">Death domain-associated protein 6</fullName>
    </submittedName>
</protein>
<dbReference type="AlphaFoldDB" id="A0A4E0R9N9"/>
<name>A0A4E0R9N9_FASHE</name>
<dbReference type="Gene3D" id="1.20.58.2170">
    <property type="match status" value="1"/>
</dbReference>
<evidence type="ECO:0000256" key="2">
    <source>
        <dbReference type="ARBA" id="ARBA00004286"/>
    </source>
</evidence>
<feature type="region of interest" description="Disordered" evidence="10">
    <location>
        <begin position="633"/>
        <end position="680"/>
    </location>
</feature>
<dbReference type="GO" id="GO:0003713">
    <property type="term" value="F:transcription coactivator activity"/>
    <property type="evidence" value="ECO:0007669"/>
    <property type="project" value="TreeGrafter"/>
</dbReference>
<organism evidence="12 13">
    <name type="scientific">Fasciola hepatica</name>
    <name type="common">Liver fluke</name>
    <dbReference type="NCBI Taxonomy" id="6192"/>
    <lineage>
        <taxon>Eukaryota</taxon>
        <taxon>Metazoa</taxon>
        <taxon>Spiralia</taxon>
        <taxon>Lophotrochozoa</taxon>
        <taxon>Platyhelminthes</taxon>
        <taxon>Trematoda</taxon>
        <taxon>Digenea</taxon>
        <taxon>Plagiorchiida</taxon>
        <taxon>Echinostomata</taxon>
        <taxon>Echinostomatoidea</taxon>
        <taxon>Fasciolidae</taxon>
        <taxon>Fasciola</taxon>
    </lineage>
</organism>
<feature type="region of interest" description="Disordered" evidence="10">
    <location>
        <begin position="141"/>
        <end position="181"/>
    </location>
</feature>
<dbReference type="GO" id="GO:0016605">
    <property type="term" value="C:PML body"/>
    <property type="evidence" value="ECO:0007669"/>
    <property type="project" value="TreeGrafter"/>
</dbReference>
<feature type="compositionally biased region" description="Polar residues" evidence="10">
    <location>
        <begin position="397"/>
        <end position="413"/>
    </location>
</feature>
<feature type="compositionally biased region" description="Polar residues" evidence="10">
    <location>
        <begin position="155"/>
        <end position="180"/>
    </location>
</feature>
<dbReference type="GO" id="GO:0006915">
    <property type="term" value="P:apoptotic process"/>
    <property type="evidence" value="ECO:0007669"/>
    <property type="project" value="UniProtKB-KW"/>
</dbReference>
<dbReference type="GO" id="GO:0042981">
    <property type="term" value="P:regulation of apoptotic process"/>
    <property type="evidence" value="ECO:0007669"/>
    <property type="project" value="TreeGrafter"/>
</dbReference>
<gene>
    <name evidence="12" type="ORF">D915_005246</name>
</gene>
<keyword evidence="7" id="KW-0175">Coiled coil</keyword>
<keyword evidence="13" id="KW-1185">Reference proteome</keyword>
<dbReference type="GO" id="GO:0050681">
    <property type="term" value="F:nuclear androgen receptor binding"/>
    <property type="evidence" value="ECO:0007669"/>
    <property type="project" value="TreeGrafter"/>
</dbReference>
<dbReference type="GO" id="GO:0006334">
    <property type="term" value="P:nucleosome assembly"/>
    <property type="evidence" value="ECO:0007669"/>
    <property type="project" value="TreeGrafter"/>
</dbReference>
<evidence type="ECO:0000256" key="1">
    <source>
        <dbReference type="ARBA" id="ARBA00004123"/>
    </source>
</evidence>
<dbReference type="PANTHER" id="PTHR12766">
    <property type="entry name" value="DEATH DOMAIN-ASSOCIATED PROTEIN 6 DAXX"/>
    <property type="match status" value="1"/>
</dbReference>
<proteinExistence type="predicted"/>
<evidence type="ECO:0000256" key="7">
    <source>
        <dbReference type="ARBA" id="ARBA00023054"/>
    </source>
</evidence>
<dbReference type="CDD" id="cd13150">
    <property type="entry name" value="DAXX_histone_binding"/>
    <property type="match status" value="1"/>
</dbReference>
<sequence>MRTWAKFEEELRKVLPSGDEAIIQMLKRKFIATRKEFRSSDDCAAELRKCVERMTKQPHRVYTILNDLKTLLKHQAKNGKPPGEAMANTESKPLSIAIASDTESAHFLSESARENHADQIQPQITDLNLADEDGDSDVIILTSPDPTENHESRESLQPSSSITPVSVTNSNSGTSISQSTVDRRRAVVSRLERLLAQITKSIRKLEEHELDFDSLDSEHSPYIQLDVLKRRYLDVWRRLCEARKVARSSGRILRRRFVYTGCKYSSVNRMIENLVNDKKRFPDLMDIRRIVSHVNKQEKLQLRSVSVSDLARHVFIDVGHKLKQRRQSDLLHDFGCYLTDDLREEDDPTFADPSLRRKLAENRHAGEAKLNSVFDKFVQLQQSNPTYSDRVKPEPSTIKTELSSFDSEPLTKQSKYDPDSDTSESTESSKYEVVSLSSDSDESVHEKTSSQNAQPTLVKHPSEKTVAPCDSSILVRGSSPAAISPGVVTPPYTEPVIHLSDDEDDACTITDQLALVPVSRSSAVSLKSFPPNVTSNCSSSFPRIPFAPSYCAAELNVKSNNIFQHSSVYPVMHETRSVTVTQRCTVGPGGFQTAVYQHASTTTSRVLCPPFTHPSNDAVPSNVCISSVRNLPSRSSVPTVRNRSFTRETQSHPDATNRNSQMPSTHSNAQFDHSGPIILD</sequence>
<keyword evidence="8" id="KW-0143">Chaperone</keyword>
<keyword evidence="6" id="KW-0053">Apoptosis</keyword>
<evidence type="ECO:0000313" key="13">
    <source>
        <dbReference type="Proteomes" id="UP000230066"/>
    </source>
</evidence>
<evidence type="ECO:0000256" key="5">
    <source>
        <dbReference type="ARBA" id="ARBA00022490"/>
    </source>
</evidence>
<feature type="region of interest" description="Disordered" evidence="10">
    <location>
        <begin position="385"/>
        <end position="464"/>
    </location>
</feature>
<evidence type="ECO:0000259" key="11">
    <source>
        <dbReference type="Pfam" id="PF20920"/>
    </source>
</evidence>
<feature type="compositionally biased region" description="Polar residues" evidence="10">
    <location>
        <begin position="652"/>
        <end position="671"/>
    </location>
</feature>
<comment type="subcellular location">
    <subcellularLocation>
        <location evidence="2">Chromosome</location>
    </subcellularLocation>
    <subcellularLocation>
        <location evidence="3">Cytoplasm</location>
    </subcellularLocation>
    <subcellularLocation>
        <location evidence="1">Nucleus</location>
    </subcellularLocation>
</comment>
<dbReference type="InterPro" id="IPR046378">
    <property type="entry name" value="DAXX_histone-bd"/>
</dbReference>
<accession>A0A4E0R9N9</accession>
<dbReference type="InterPro" id="IPR038298">
    <property type="entry name" value="Daxx_N_sf"/>
</dbReference>
<dbReference type="GO" id="GO:0042393">
    <property type="term" value="F:histone binding"/>
    <property type="evidence" value="ECO:0007669"/>
    <property type="project" value="InterPro"/>
</dbReference>
<evidence type="ECO:0000256" key="3">
    <source>
        <dbReference type="ARBA" id="ARBA00004496"/>
    </source>
</evidence>
<evidence type="ECO:0000256" key="10">
    <source>
        <dbReference type="SAM" id="MobiDB-lite"/>
    </source>
</evidence>
<dbReference type="EMBL" id="JXXN02002404">
    <property type="protein sequence ID" value="THD22994.1"/>
    <property type="molecule type" value="Genomic_DNA"/>
</dbReference>
<comment type="caution">
    <text evidence="12">The sequence shown here is derived from an EMBL/GenBank/DDBJ whole genome shotgun (WGS) entry which is preliminary data.</text>
</comment>
<evidence type="ECO:0000256" key="8">
    <source>
        <dbReference type="ARBA" id="ARBA00023186"/>
    </source>
</evidence>
<keyword evidence="5" id="KW-0963">Cytoplasm</keyword>
<dbReference type="Proteomes" id="UP000230066">
    <property type="component" value="Unassembled WGS sequence"/>
</dbReference>